<dbReference type="RefSeq" id="WP_138245790.1">
    <property type="nucleotide sequence ID" value="NZ_CP040330.1"/>
</dbReference>
<dbReference type="Proteomes" id="UP000302218">
    <property type="component" value="Chromosome"/>
</dbReference>
<dbReference type="KEGG" id="nvr:FEJ81_13550"/>
<dbReference type="AlphaFoldDB" id="A0A4P8WIP8"/>
<evidence type="ECO:0000313" key="2">
    <source>
        <dbReference type="Proteomes" id="UP000302218"/>
    </source>
</evidence>
<reference evidence="2" key="1">
    <citation type="submission" date="2019-05" db="EMBL/GenBank/DDBJ databases">
        <title>Genome sequence and methylation pattern of the halophilic Archaeon Natrinema versiforme BOL5-4.</title>
        <authorList>
            <person name="DasSarma P."/>
            <person name="Anton B.P."/>
            <person name="DasSarma S.L."/>
            <person name="Martinez F.L."/>
            <person name="Guzman D."/>
            <person name="Roberts R.J."/>
            <person name="DasSarma S."/>
        </authorList>
    </citation>
    <scope>NUCLEOTIDE SEQUENCE [LARGE SCALE GENOMIC DNA]</scope>
    <source>
        <strain evidence="2">BOL5-4</strain>
    </source>
</reference>
<accession>A0A4P8WIP8</accession>
<dbReference type="GeneID" id="40266317"/>
<gene>
    <name evidence="1" type="ORF">FEJ81_13550</name>
</gene>
<organism evidence="1 2">
    <name type="scientific">Natrinema versiforme</name>
    <dbReference type="NCBI Taxonomy" id="88724"/>
    <lineage>
        <taxon>Archaea</taxon>
        <taxon>Methanobacteriati</taxon>
        <taxon>Methanobacteriota</taxon>
        <taxon>Stenosarchaea group</taxon>
        <taxon>Halobacteria</taxon>
        <taxon>Halobacteriales</taxon>
        <taxon>Natrialbaceae</taxon>
        <taxon>Natrinema</taxon>
    </lineage>
</organism>
<sequence length="110" mass="12696">MDLQRGGLEDLEGRLRTAISRISELQAGMRVTSDEFFSDPFMCEHTQFRSFPAFCEASPWSLERPRTIQRVNRRRLDAYVAETTDFESWEAMKTQAAEEEIIDQAVSDVS</sequence>
<dbReference type="OrthoDB" id="178002at2157"/>
<evidence type="ECO:0000313" key="1">
    <source>
        <dbReference type="EMBL" id="QCS43328.1"/>
    </source>
</evidence>
<name>A0A4P8WIP8_9EURY</name>
<dbReference type="EMBL" id="CP040330">
    <property type="protein sequence ID" value="QCS43328.1"/>
    <property type="molecule type" value="Genomic_DNA"/>
</dbReference>
<protein>
    <submittedName>
        <fullName evidence="1">Uncharacterized protein</fullName>
    </submittedName>
</protein>
<proteinExistence type="predicted"/>